<feature type="compositionally biased region" description="Polar residues" evidence="1">
    <location>
        <begin position="48"/>
        <end position="60"/>
    </location>
</feature>
<evidence type="ECO:0000256" key="1">
    <source>
        <dbReference type="SAM" id="MobiDB-lite"/>
    </source>
</evidence>
<feature type="region of interest" description="Disordered" evidence="1">
    <location>
        <begin position="41"/>
        <end position="60"/>
    </location>
</feature>
<sequence length="109" mass="11896">MDGSSKTPIKVIVERSNLRGQEAPMSDIRGMEMPTVEEEIEMEDRVKSQGQQISSMQESLSQILAMLKEKGSEAPESSGKRVARGKGREEDPNSPAQTEGGESDKEEGT</sequence>
<dbReference type="AlphaFoldDB" id="A0AAV2CSL8"/>
<dbReference type="EMBL" id="OZ034814">
    <property type="protein sequence ID" value="CAL1359422.1"/>
    <property type="molecule type" value="Genomic_DNA"/>
</dbReference>
<protein>
    <submittedName>
        <fullName evidence="2">Uncharacterized protein</fullName>
    </submittedName>
</protein>
<organism evidence="2 3">
    <name type="scientific">Linum trigynum</name>
    <dbReference type="NCBI Taxonomy" id="586398"/>
    <lineage>
        <taxon>Eukaryota</taxon>
        <taxon>Viridiplantae</taxon>
        <taxon>Streptophyta</taxon>
        <taxon>Embryophyta</taxon>
        <taxon>Tracheophyta</taxon>
        <taxon>Spermatophyta</taxon>
        <taxon>Magnoliopsida</taxon>
        <taxon>eudicotyledons</taxon>
        <taxon>Gunneridae</taxon>
        <taxon>Pentapetalae</taxon>
        <taxon>rosids</taxon>
        <taxon>fabids</taxon>
        <taxon>Malpighiales</taxon>
        <taxon>Linaceae</taxon>
        <taxon>Linum</taxon>
    </lineage>
</organism>
<accession>A0AAV2CSL8</accession>
<proteinExistence type="predicted"/>
<keyword evidence="3" id="KW-1185">Reference proteome</keyword>
<reference evidence="2 3" key="1">
    <citation type="submission" date="2024-04" db="EMBL/GenBank/DDBJ databases">
        <authorList>
            <person name="Fracassetti M."/>
        </authorList>
    </citation>
    <scope>NUCLEOTIDE SEQUENCE [LARGE SCALE GENOMIC DNA]</scope>
</reference>
<dbReference type="Proteomes" id="UP001497516">
    <property type="component" value="Chromosome 10"/>
</dbReference>
<evidence type="ECO:0000313" key="2">
    <source>
        <dbReference type="EMBL" id="CAL1359422.1"/>
    </source>
</evidence>
<evidence type="ECO:0000313" key="3">
    <source>
        <dbReference type="Proteomes" id="UP001497516"/>
    </source>
</evidence>
<name>A0AAV2CSL8_9ROSI</name>
<feature type="region of interest" description="Disordered" evidence="1">
    <location>
        <begin position="66"/>
        <end position="109"/>
    </location>
</feature>
<gene>
    <name evidence="2" type="ORF">LTRI10_LOCUS6908</name>
</gene>